<protein>
    <recommendedName>
        <fullName evidence="5">DUF4350 domain-containing protein</fullName>
    </recommendedName>
</protein>
<evidence type="ECO:0000256" key="1">
    <source>
        <dbReference type="SAM" id="MobiDB-lite"/>
    </source>
</evidence>
<keyword evidence="2" id="KW-0812">Transmembrane</keyword>
<dbReference type="Proteomes" id="UP000318053">
    <property type="component" value="Unassembled WGS sequence"/>
</dbReference>
<evidence type="ECO:0000313" key="3">
    <source>
        <dbReference type="EMBL" id="TWT67477.1"/>
    </source>
</evidence>
<feature type="transmembrane region" description="Helical" evidence="2">
    <location>
        <begin position="334"/>
        <end position="353"/>
    </location>
</feature>
<accession>A0A5C5XVX4</accession>
<keyword evidence="4" id="KW-1185">Reference proteome</keyword>
<name>A0A5C5XVX4_9BACT</name>
<gene>
    <name evidence="3" type="ORF">CA85_23280</name>
</gene>
<reference evidence="3 4" key="1">
    <citation type="submission" date="2019-02" db="EMBL/GenBank/DDBJ databases">
        <title>Deep-cultivation of Planctomycetes and their phenomic and genomic characterization uncovers novel biology.</title>
        <authorList>
            <person name="Wiegand S."/>
            <person name="Jogler M."/>
            <person name="Boedeker C."/>
            <person name="Pinto D."/>
            <person name="Vollmers J."/>
            <person name="Rivas-Marin E."/>
            <person name="Kohn T."/>
            <person name="Peeters S.H."/>
            <person name="Heuer A."/>
            <person name="Rast P."/>
            <person name="Oberbeckmann S."/>
            <person name="Bunk B."/>
            <person name="Jeske O."/>
            <person name="Meyerdierks A."/>
            <person name="Storesund J.E."/>
            <person name="Kallscheuer N."/>
            <person name="Luecker S."/>
            <person name="Lage O.M."/>
            <person name="Pohl T."/>
            <person name="Merkel B.J."/>
            <person name="Hornburger P."/>
            <person name="Mueller R.-W."/>
            <person name="Bruemmer F."/>
            <person name="Labrenz M."/>
            <person name="Spormann A.M."/>
            <person name="Op Den Camp H."/>
            <person name="Overmann J."/>
            <person name="Amann R."/>
            <person name="Jetten M.S.M."/>
            <person name="Mascher T."/>
            <person name="Medema M.H."/>
            <person name="Devos D.P."/>
            <person name="Kaster A.-K."/>
            <person name="Ovreas L."/>
            <person name="Rohde M."/>
            <person name="Galperin M.Y."/>
            <person name="Jogler C."/>
        </authorList>
    </citation>
    <scope>NUCLEOTIDE SEQUENCE [LARGE SCALE GENOMIC DNA]</scope>
    <source>
        <strain evidence="3 4">CA85</strain>
    </source>
</reference>
<evidence type="ECO:0000256" key="2">
    <source>
        <dbReference type="SAM" id="Phobius"/>
    </source>
</evidence>
<dbReference type="EMBL" id="SJPK01000004">
    <property type="protein sequence ID" value="TWT67477.1"/>
    <property type="molecule type" value="Genomic_DNA"/>
</dbReference>
<sequence>MVLRCRMVADCPGARCLCWILLFVSVQLAGCARFQTEYGASEGVSGSESLNGFGALRAALEGSSANVLPEIQTHEVARLSQREVDNEALVWIPTAWPPINRQEVQQWLDRWLAQDGRTLIFIVPDAGSDEAYFREAADTAPPDQRLAYRRRLAQEINERILADANRSDVTLGGWFTAQSLPFRVSLSDRRFVDFSLVANPTVTAGNAAPPPPPATEQTHALEVLEQESVDAPSGSSKLTTLARLTSRRWKGSQVLLVPSGSLLTNFAMTDVSARAMAGRLANEIRRASDLPVEASIDVGFLSSSYSPVPISQAKAGFPKTKGWELMTEMPLSLINMHVAFLGIVLCLMLLPAFGRPRRIRYNRPTHFGNHLSAMAALMRRGGGTAYAKSKISQYLRQVRGETSGPWVQPPTDAADPATTSETKQLE</sequence>
<proteinExistence type="predicted"/>
<feature type="region of interest" description="Disordered" evidence="1">
    <location>
        <begin position="401"/>
        <end position="426"/>
    </location>
</feature>
<organism evidence="3 4">
    <name type="scientific">Allorhodopirellula solitaria</name>
    <dbReference type="NCBI Taxonomy" id="2527987"/>
    <lineage>
        <taxon>Bacteria</taxon>
        <taxon>Pseudomonadati</taxon>
        <taxon>Planctomycetota</taxon>
        <taxon>Planctomycetia</taxon>
        <taxon>Pirellulales</taxon>
        <taxon>Pirellulaceae</taxon>
        <taxon>Allorhodopirellula</taxon>
    </lineage>
</organism>
<evidence type="ECO:0000313" key="4">
    <source>
        <dbReference type="Proteomes" id="UP000318053"/>
    </source>
</evidence>
<evidence type="ECO:0008006" key="5">
    <source>
        <dbReference type="Google" id="ProtNLM"/>
    </source>
</evidence>
<keyword evidence="2" id="KW-0472">Membrane</keyword>
<comment type="caution">
    <text evidence="3">The sequence shown here is derived from an EMBL/GenBank/DDBJ whole genome shotgun (WGS) entry which is preliminary data.</text>
</comment>
<feature type="compositionally biased region" description="Polar residues" evidence="1">
    <location>
        <begin position="417"/>
        <end position="426"/>
    </location>
</feature>
<dbReference type="AlphaFoldDB" id="A0A5C5XVX4"/>
<keyword evidence="2" id="KW-1133">Transmembrane helix</keyword>